<dbReference type="Proteomes" id="UP000604381">
    <property type="component" value="Unassembled WGS sequence"/>
</dbReference>
<comment type="caution">
    <text evidence="2">The sequence shown here is derived from an EMBL/GenBank/DDBJ whole genome shotgun (WGS) entry which is preliminary data.</text>
</comment>
<accession>A0A930Y1D1</accession>
<keyword evidence="1" id="KW-0472">Membrane</keyword>
<keyword evidence="1" id="KW-0812">Transmembrane</keyword>
<evidence type="ECO:0000313" key="2">
    <source>
        <dbReference type="EMBL" id="MBF2735235.1"/>
    </source>
</evidence>
<dbReference type="EMBL" id="JADHEI010000033">
    <property type="protein sequence ID" value="MBF2735235.1"/>
    <property type="molecule type" value="Genomic_DNA"/>
</dbReference>
<feature type="transmembrane region" description="Helical" evidence="1">
    <location>
        <begin position="12"/>
        <end position="34"/>
    </location>
</feature>
<reference evidence="2" key="1">
    <citation type="submission" date="2020-10" db="EMBL/GenBank/DDBJ databases">
        <title>An improved Amphimedon queenslandica hologenome assembly reveals how three proteobacterial symbionts can extend the metabolic phenotypic of their marine sponge host.</title>
        <authorList>
            <person name="Degnan B."/>
            <person name="Degnan S."/>
            <person name="Xiang X."/>
        </authorList>
    </citation>
    <scope>NUCLEOTIDE SEQUENCE</scope>
    <source>
        <strain evidence="2">AqS2</strain>
    </source>
</reference>
<proteinExistence type="predicted"/>
<evidence type="ECO:0008006" key="4">
    <source>
        <dbReference type="Google" id="ProtNLM"/>
    </source>
</evidence>
<protein>
    <recommendedName>
        <fullName evidence="4">Type II secretion system protein</fullName>
    </recommendedName>
</protein>
<keyword evidence="3" id="KW-1185">Reference proteome</keyword>
<dbReference type="AlphaFoldDB" id="A0A930Y1D1"/>
<organism evidence="2 3">
    <name type="scientific">Candidatus Amphirhobacter heronislandensis</name>
    <dbReference type="NCBI Taxonomy" id="1732024"/>
    <lineage>
        <taxon>Bacteria</taxon>
        <taxon>Pseudomonadati</taxon>
        <taxon>Pseudomonadota</taxon>
        <taxon>Gammaproteobacteria</taxon>
        <taxon>Candidatus Tethybacterales</taxon>
        <taxon>Candidatus Tethybacteraceae</taxon>
        <taxon>Candidatus Amphirhobacter</taxon>
    </lineage>
</organism>
<evidence type="ECO:0000256" key="1">
    <source>
        <dbReference type="SAM" id="Phobius"/>
    </source>
</evidence>
<keyword evidence="1" id="KW-1133">Transmembrane helix</keyword>
<name>A0A930Y1D1_9GAMM</name>
<evidence type="ECO:0000313" key="3">
    <source>
        <dbReference type="Proteomes" id="UP000604381"/>
    </source>
</evidence>
<gene>
    <name evidence="2" type="ORF">ISN26_04010</name>
</gene>
<sequence>MARTKARDRRGGYTIVEAAISITALALLLSTLLVPLSRNYESRNDEKTAEMLEQIRTAILGYALNNQTQPSFLLVSPANNRLDWVQYGHVPDGRPYLPCPDYDGDGVEDRFPAPTPGINSTITFSTTQPIAATVTLVSTQEVVNTISMQRGGAVSRDLVLGTPGTQFGVCHTDKGFVPWATLGTPPADPYGNRFTYRVDPMFANSVLGIGSETRADVFDSRIPLIRMTVQGIAVDAYQRRSTLYLTHAGGTTPFADDQPTLLCFDSGSNGCTPDLTSSRISGTPVANEIAATSFLAFDSTPTGSAVRMYQRGDIVSAPAFVVVSHGRRAPGAVPHRNGANTVTASMRDTQRFDCLEEAGFPSRYTNRWPEIENVSSVSTCSENIPRVNNLTGTGAQARNHRFVTMIKHDSNESGFDDSLILMSDLEVVNYLTSIGAIDVADVFIPPTMPIP</sequence>